<evidence type="ECO:0000256" key="4">
    <source>
        <dbReference type="SAM" id="MobiDB-lite"/>
    </source>
</evidence>
<dbReference type="RefSeq" id="WP_145204102.1">
    <property type="nucleotide sequence ID" value="NZ_CP036267.1"/>
</dbReference>
<dbReference type="SUPFAM" id="SSF111369">
    <property type="entry name" value="HlyD-like secretion proteins"/>
    <property type="match status" value="2"/>
</dbReference>
<dbReference type="GO" id="GO:0030313">
    <property type="term" value="C:cell envelope"/>
    <property type="evidence" value="ECO:0007669"/>
    <property type="project" value="UniProtKB-SubCell"/>
</dbReference>
<keyword evidence="7" id="KW-1185">Reference proteome</keyword>
<evidence type="ECO:0000256" key="3">
    <source>
        <dbReference type="SAM" id="Coils"/>
    </source>
</evidence>
<dbReference type="Proteomes" id="UP000315724">
    <property type="component" value="Chromosome"/>
</dbReference>
<dbReference type="PROSITE" id="PS51257">
    <property type="entry name" value="PROKAR_LIPOPROTEIN"/>
    <property type="match status" value="1"/>
</dbReference>
<evidence type="ECO:0000259" key="5">
    <source>
        <dbReference type="Pfam" id="PF25954"/>
    </source>
</evidence>
<dbReference type="InterPro" id="IPR058792">
    <property type="entry name" value="Beta-barrel_RND_2"/>
</dbReference>
<keyword evidence="2 3" id="KW-0175">Coiled coil</keyword>
<evidence type="ECO:0000313" key="7">
    <source>
        <dbReference type="Proteomes" id="UP000315724"/>
    </source>
</evidence>
<evidence type="ECO:0000256" key="1">
    <source>
        <dbReference type="ARBA" id="ARBA00004196"/>
    </source>
</evidence>
<comment type="subcellular location">
    <subcellularLocation>
        <location evidence="1">Cell envelope</location>
    </subcellularLocation>
</comment>
<dbReference type="KEGG" id="tpol:Mal48_43690"/>
<accession>A0A517QTX2</accession>
<gene>
    <name evidence="6" type="primary">mdtN_1</name>
    <name evidence="6" type="ORF">Mal48_43690</name>
</gene>
<dbReference type="Gene3D" id="2.40.50.100">
    <property type="match status" value="1"/>
</dbReference>
<dbReference type="Gene3D" id="2.40.30.170">
    <property type="match status" value="1"/>
</dbReference>
<dbReference type="PANTHER" id="PTHR32347">
    <property type="entry name" value="EFFLUX SYSTEM COMPONENT YKNX-RELATED"/>
    <property type="match status" value="1"/>
</dbReference>
<dbReference type="AlphaFoldDB" id="A0A517QTX2"/>
<proteinExistence type="predicted"/>
<name>A0A517QTX2_9PLAN</name>
<organism evidence="6 7">
    <name type="scientific">Thalassoglobus polymorphus</name>
    <dbReference type="NCBI Taxonomy" id="2527994"/>
    <lineage>
        <taxon>Bacteria</taxon>
        <taxon>Pseudomonadati</taxon>
        <taxon>Planctomycetota</taxon>
        <taxon>Planctomycetia</taxon>
        <taxon>Planctomycetales</taxon>
        <taxon>Planctomycetaceae</taxon>
        <taxon>Thalassoglobus</taxon>
    </lineage>
</organism>
<dbReference type="Pfam" id="PF25954">
    <property type="entry name" value="Beta-barrel_RND_2"/>
    <property type="match status" value="1"/>
</dbReference>
<feature type="region of interest" description="Disordered" evidence="4">
    <location>
        <begin position="438"/>
        <end position="461"/>
    </location>
</feature>
<dbReference type="EMBL" id="CP036267">
    <property type="protein sequence ID" value="QDT35094.1"/>
    <property type="molecule type" value="Genomic_DNA"/>
</dbReference>
<dbReference type="InterPro" id="IPR050465">
    <property type="entry name" value="UPF0194_transport"/>
</dbReference>
<protein>
    <submittedName>
        <fullName evidence="6">Multidrug resistance protein MdtN</fullName>
    </submittedName>
</protein>
<dbReference type="Gene3D" id="2.40.420.20">
    <property type="match status" value="1"/>
</dbReference>
<dbReference type="Gene3D" id="1.10.287.470">
    <property type="entry name" value="Helix hairpin bin"/>
    <property type="match status" value="1"/>
</dbReference>
<sequence length="461" mass="49976">MKPRNTFSLYSYALIPVLGLLPLLGVGCAEKPAAGGPGAGGRPPSRVYVATVEKGEVIPETIVVGTVVAKRTSVVASGADGKVNRFLVREGNLVDEGQELSVLNIVTTDLGIAEAKQVLEMRKQEWQELENGSRQEEIEKAAADVAAAKSAMDASAIRLKRQQDLARNNAVNLDDLDSAVEQAETTKKLYESAIASAKLIQRGPRQEQINQAKARYQAQVEQVEYLEAEKGKRTTRAPFKGVVVAEHTQAGQWLGKGDPVVTIADMLDEVYVIANVDQLEIDNVRPGTEVDIEIHSPGKRYWKGTVESLIPRSQWEGGSRTFPVKVVVKNEILDYNGRKQSALSEGMYARVTFQGVPRKALLVPKNSVIRSENGSRVVSVLPGDKPDAGTAKLVMIEELGSYKDSIEAKEGELTPGMLVVTEGAERLSPFQPVQIVQPEIPADTPKVSSAEKIDSVSEETD</sequence>
<feature type="domain" description="CusB-like beta-barrel" evidence="5">
    <location>
        <begin position="270"/>
        <end position="355"/>
    </location>
</feature>
<reference evidence="6 7" key="1">
    <citation type="submission" date="2019-02" db="EMBL/GenBank/DDBJ databases">
        <title>Deep-cultivation of Planctomycetes and their phenomic and genomic characterization uncovers novel biology.</title>
        <authorList>
            <person name="Wiegand S."/>
            <person name="Jogler M."/>
            <person name="Boedeker C."/>
            <person name="Pinto D."/>
            <person name="Vollmers J."/>
            <person name="Rivas-Marin E."/>
            <person name="Kohn T."/>
            <person name="Peeters S.H."/>
            <person name="Heuer A."/>
            <person name="Rast P."/>
            <person name="Oberbeckmann S."/>
            <person name="Bunk B."/>
            <person name="Jeske O."/>
            <person name="Meyerdierks A."/>
            <person name="Storesund J.E."/>
            <person name="Kallscheuer N."/>
            <person name="Luecker S."/>
            <person name="Lage O.M."/>
            <person name="Pohl T."/>
            <person name="Merkel B.J."/>
            <person name="Hornburger P."/>
            <person name="Mueller R.-W."/>
            <person name="Bruemmer F."/>
            <person name="Labrenz M."/>
            <person name="Spormann A.M."/>
            <person name="Op den Camp H."/>
            <person name="Overmann J."/>
            <person name="Amann R."/>
            <person name="Jetten M.S.M."/>
            <person name="Mascher T."/>
            <person name="Medema M.H."/>
            <person name="Devos D.P."/>
            <person name="Kaster A.-K."/>
            <person name="Ovreas L."/>
            <person name="Rohde M."/>
            <person name="Galperin M.Y."/>
            <person name="Jogler C."/>
        </authorList>
    </citation>
    <scope>NUCLEOTIDE SEQUENCE [LARGE SCALE GENOMIC DNA]</scope>
    <source>
        <strain evidence="6 7">Mal48</strain>
    </source>
</reference>
<evidence type="ECO:0000256" key="2">
    <source>
        <dbReference type="ARBA" id="ARBA00023054"/>
    </source>
</evidence>
<dbReference type="OrthoDB" id="5318766at2"/>
<evidence type="ECO:0000313" key="6">
    <source>
        <dbReference type="EMBL" id="QDT35094.1"/>
    </source>
</evidence>
<feature type="coiled-coil region" evidence="3">
    <location>
        <begin position="173"/>
        <end position="229"/>
    </location>
</feature>